<dbReference type="InParanoid" id="F4RUY5"/>
<keyword evidence="3" id="KW-1185">Reference proteome</keyword>
<dbReference type="KEGG" id="mlr:MELLADRAFT_108984"/>
<accession>F4RUY5</accession>
<evidence type="ECO:0000256" key="1">
    <source>
        <dbReference type="SAM" id="SignalP"/>
    </source>
</evidence>
<name>F4RUY5_MELLP</name>
<dbReference type="AlphaFoldDB" id="F4RUY5"/>
<feature type="signal peptide" evidence="1">
    <location>
        <begin position="1"/>
        <end position="20"/>
    </location>
</feature>
<dbReference type="Proteomes" id="UP000001072">
    <property type="component" value="Unassembled WGS sequence"/>
</dbReference>
<evidence type="ECO:0000313" key="3">
    <source>
        <dbReference type="Proteomes" id="UP000001072"/>
    </source>
</evidence>
<sequence>MFKALASCATLGLLALTSSAAPRPGTEERQGVTDLSPRITPEKTIFINTNIDFTRPAEVFDNTGRVVHMIQPLSTSGENFLAIVSTTDPLDVGLIKDEKPSDCSALSTSYFFHQNVTQANKNNPPRGQWFLQDATHQPGSFDRVFVRSPKGAPAGEIQVSSTMSGMVAKISDYPNPPTGLPAGHYYSIYFPADEGHSPFIEELTLLVSDRNQTDAIVLVVKILEDQRHCA</sequence>
<dbReference type="VEuPathDB" id="FungiDB:MELLADRAFT_108984"/>
<protein>
    <submittedName>
        <fullName evidence="2">Secreted protein</fullName>
    </submittedName>
</protein>
<keyword evidence="1" id="KW-0732">Signal</keyword>
<feature type="chain" id="PRO_5003315518" evidence="1">
    <location>
        <begin position="21"/>
        <end position="230"/>
    </location>
</feature>
<dbReference type="GeneID" id="18923622"/>
<dbReference type="EMBL" id="GL883122">
    <property type="protein sequence ID" value="EGG03776.1"/>
    <property type="molecule type" value="Genomic_DNA"/>
</dbReference>
<organism evidence="3">
    <name type="scientific">Melampsora larici-populina (strain 98AG31 / pathotype 3-4-7)</name>
    <name type="common">Poplar leaf rust fungus</name>
    <dbReference type="NCBI Taxonomy" id="747676"/>
    <lineage>
        <taxon>Eukaryota</taxon>
        <taxon>Fungi</taxon>
        <taxon>Dikarya</taxon>
        <taxon>Basidiomycota</taxon>
        <taxon>Pucciniomycotina</taxon>
        <taxon>Pucciniomycetes</taxon>
        <taxon>Pucciniales</taxon>
        <taxon>Melampsoraceae</taxon>
        <taxon>Melampsora</taxon>
    </lineage>
</organism>
<proteinExistence type="predicted"/>
<gene>
    <name evidence="2" type="ORF">MELLADRAFT_108984</name>
</gene>
<dbReference type="HOGENOM" id="CLU_1205010_0_0_1"/>
<reference evidence="3" key="1">
    <citation type="journal article" date="2011" name="Proc. Natl. Acad. Sci. U.S.A.">
        <title>Obligate biotrophy features unraveled by the genomic analysis of rust fungi.</title>
        <authorList>
            <person name="Duplessis S."/>
            <person name="Cuomo C.A."/>
            <person name="Lin Y.-C."/>
            <person name="Aerts A."/>
            <person name="Tisserant E."/>
            <person name="Veneault-Fourrey C."/>
            <person name="Joly D.L."/>
            <person name="Hacquard S."/>
            <person name="Amselem J."/>
            <person name="Cantarel B.L."/>
            <person name="Chiu R."/>
            <person name="Coutinho P.M."/>
            <person name="Feau N."/>
            <person name="Field M."/>
            <person name="Frey P."/>
            <person name="Gelhaye E."/>
            <person name="Goldberg J."/>
            <person name="Grabherr M.G."/>
            <person name="Kodira C.D."/>
            <person name="Kohler A."/>
            <person name="Kuees U."/>
            <person name="Lindquist E.A."/>
            <person name="Lucas S.M."/>
            <person name="Mago R."/>
            <person name="Mauceli E."/>
            <person name="Morin E."/>
            <person name="Murat C."/>
            <person name="Pangilinan J.L."/>
            <person name="Park R."/>
            <person name="Pearson M."/>
            <person name="Quesneville H."/>
            <person name="Rouhier N."/>
            <person name="Sakthikumar S."/>
            <person name="Salamov A.A."/>
            <person name="Schmutz J."/>
            <person name="Selles B."/>
            <person name="Shapiro H."/>
            <person name="Tanguay P."/>
            <person name="Tuskan G.A."/>
            <person name="Henrissat B."/>
            <person name="Van de Peer Y."/>
            <person name="Rouze P."/>
            <person name="Ellis J.G."/>
            <person name="Dodds P.N."/>
            <person name="Schein J.E."/>
            <person name="Zhong S."/>
            <person name="Hamelin R.C."/>
            <person name="Grigoriev I.V."/>
            <person name="Szabo L.J."/>
            <person name="Martin F."/>
        </authorList>
    </citation>
    <scope>NUCLEOTIDE SEQUENCE [LARGE SCALE GENOMIC DNA]</scope>
    <source>
        <strain evidence="3">98AG31 / pathotype 3-4-7</strain>
    </source>
</reference>
<evidence type="ECO:0000313" key="2">
    <source>
        <dbReference type="EMBL" id="EGG03776.1"/>
    </source>
</evidence>
<dbReference type="RefSeq" id="XP_007412890.1">
    <property type="nucleotide sequence ID" value="XM_007412828.1"/>
</dbReference>
<dbReference type="OrthoDB" id="2511164at2759"/>